<dbReference type="KEGG" id="ksn:43592745"/>
<evidence type="ECO:0000313" key="3">
    <source>
        <dbReference type="Proteomes" id="UP000322225"/>
    </source>
</evidence>
<name>A0A5M6BMV5_9TREE</name>
<accession>A0A5M6BMV5</accession>
<evidence type="ECO:0000256" key="1">
    <source>
        <dbReference type="SAM" id="MobiDB-lite"/>
    </source>
</evidence>
<dbReference type="GeneID" id="43592745"/>
<keyword evidence="3" id="KW-1185">Reference proteome</keyword>
<evidence type="ECO:0000313" key="2">
    <source>
        <dbReference type="EMBL" id="WWD21857.1"/>
    </source>
</evidence>
<feature type="region of interest" description="Disordered" evidence="1">
    <location>
        <begin position="1"/>
        <end position="64"/>
    </location>
</feature>
<protein>
    <submittedName>
        <fullName evidence="2">Uncharacterized protein</fullName>
    </submittedName>
</protein>
<feature type="region of interest" description="Disordered" evidence="1">
    <location>
        <begin position="109"/>
        <end position="158"/>
    </location>
</feature>
<gene>
    <name evidence="2" type="ORF">CI109_106345</name>
</gene>
<feature type="compositionally biased region" description="Low complexity" evidence="1">
    <location>
        <begin position="117"/>
        <end position="140"/>
    </location>
</feature>
<dbReference type="OrthoDB" id="2573285at2759"/>
<sequence>MSHSHSPSPRHPALSKLPLPAPGPQSELPEGTVRPWLPTETTQSSDENSPDGKSTNASVNPYPAPPPGMGYLPVPELTCLHCLGANPPGKLGYVVSYIPVPSSQIQSAEQAYSGIGQTQPRTQAQRQPQAQAQAQAPVQTSRGRTGGVNGAGNAHRAVSQDRLINGVWQNALGYEQAQRDRSTRRERSESQKRYIPEDVETDADEIVE</sequence>
<dbReference type="RefSeq" id="XP_031857142.1">
    <property type="nucleotide sequence ID" value="XM_032008573.1"/>
</dbReference>
<reference evidence="2" key="2">
    <citation type="submission" date="2024-01" db="EMBL/GenBank/DDBJ databases">
        <title>Comparative genomics of Cryptococcus and Kwoniella reveals pathogenesis evolution and contrasting modes of karyotype evolution via chromosome fusion or intercentromeric recombination.</title>
        <authorList>
            <person name="Coelho M.A."/>
            <person name="David-Palma M."/>
            <person name="Shea T."/>
            <person name="Bowers K."/>
            <person name="McGinley-Smith S."/>
            <person name="Mohammad A.W."/>
            <person name="Gnirke A."/>
            <person name="Yurkov A.M."/>
            <person name="Nowrousian M."/>
            <person name="Sun S."/>
            <person name="Cuomo C.A."/>
            <person name="Heitman J."/>
        </authorList>
    </citation>
    <scope>NUCLEOTIDE SEQUENCE</scope>
    <source>
        <strain evidence="2">CBS 12478</strain>
    </source>
</reference>
<dbReference type="Proteomes" id="UP000322225">
    <property type="component" value="Chromosome 12"/>
</dbReference>
<organism evidence="2 3">
    <name type="scientific">Kwoniella shandongensis</name>
    <dbReference type="NCBI Taxonomy" id="1734106"/>
    <lineage>
        <taxon>Eukaryota</taxon>
        <taxon>Fungi</taxon>
        <taxon>Dikarya</taxon>
        <taxon>Basidiomycota</taxon>
        <taxon>Agaricomycotina</taxon>
        <taxon>Tremellomycetes</taxon>
        <taxon>Tremellales</taxon>
        <taxon>Cryptococcaceae</taxon>
        <taxon>Kwoniella</taxon>
    </lineage>
</organism>
<reference evidence="2" key="1">
    <citation type="submission" date="2017-08" db="EMBL/GenBank/DDBJ databases">
        <authorList>
            <person name="Cuomo C."/>
            <person name="Billmyre B."/>
            <person name="Heitman J."/>
        </authorList>
    </citation>
    <scope>NUCLEOTIDE SEQUENCE</scope>
    <source>
        <strain evidence="2">CBS 12478</strain>
    </source>
</reference>
<dbReference type="AlphaFoldDB" id="A0A5M6BMV5"/>
<feature type="compositionally biased region" description="Basic and acidic residues" evidence="1">
    <location>
        <begin position="177"/>
        <end position="196"/>
    </location>
</feature>
<feature type="compositionally biased region" description="Acidic residues" evidence="1">
    <location>
        <begin position="197"/>
        <end position="208"/>
    </location>
</feature>
<feature type="region of interest" description="Disordered" evidence="1">
    <location>
        <begin position="174"/>
        <end position="208"/>
    </location>
</feature>
<feature type="compositionally biased region" description="Polar residues" evidence="1">
    <location>
        <begin position="39"/>
        <end position="59"/>
    </location>
</feature>
<proteinExistence type="predicted"/>
<dbReference type="EMBL" id="CP144062">
    <property type="protein sequence ID" value="WWD21857.1"/>
    <property type="molecule type" value="Genomic_DNA"/>
</dbReference>